<sequence length="360" mass="41058">MNNLTNTSSTNSTDEIYLRFKDAGLSFELISWATIKFIFALISQIMCASVVYVTIKSKTLRQSYNILIVANCICGFFFMFTFSIQFGIIITGINFIPLKICFPLMIIPIFFVQSQYLLYLALSIDRLITVMFPIWHLTHIQKSDRGNKFYLFFIFTLIICYAGCTVLSGINPSLFNTPNKQVSCSTPDAVPAIVFQVVVYYNFVSLICYLLLWGIMRKNANLAANLYATRRILNSIISVFLLEFFGWFGNTLTRNVLTWLQVSPLFLWRAMNIAGIILVPILALYAPVLYIMSKDYGRAFNTCFGFHFPFTNRHDAAGSSIIRNGVSQRVKISKVDVVRPWTNVQSTPPPFIGRKSSQRY</sequence>
<feature type="domain" description="G-protein coupled receptors family 1 profile" evidence="6">
    <location>
        <begin position="46"/>
        <end position="290"/>
    </location>
</feature>
<feature type="transmembrane region" description="Helical" evidence="5">
    <location>
        <begin position="29"/>
        <end position="55"/>
    </location>
</feature>
<dbReference type="InterPro" id="IPR047130">
    <property type="entry name" value="7TM_GPCR_Srsx_nematod"/>
</dbReference>
<reference evidence="8" key="1">
    <citation type="submission" date="2022-11" db="UniProtKB">
        <authorList>
            <consortium name="WormBaseParasite"/>
        </authorList>
    </citation>
    <scope>IDENTIFICATION</scope>
</reference>
<evidence type="ECO:0000256" key="3">
    <source>
        <dbReference type="ARBA" id="ARBA00022989"/>
    </source>
</evidence>
<feature type="transmembrane region" description="Helical" evidence="5">
    <location>
        <begin position="270"/>
        <end position="292"/>
    </location>
</feature>
<evidence type="ECO:0000259" key="6">
    <source>
        <dbReference type="PROSITE" id="PS50262"/>
    </source>
</evidence>
<dbReference type="WBParaSite" id="scf7180000419697.g4198">
    <property type="protein sequence ID" value="scf7180000419697.g4198"/>
    <property type="gene ID" value="scf7180000419697.g4198"/>
</dbReference>
<evidence type="ECO:0000256" key="5">
    <source>
        <dbReference type="SAM" id="Phobius"/>
    </source>
</evidence>
<evidence type="ECO:0000256" key="2">
    <source>
        <dbReference type="ARBA" id="ARBA00022692"/>
    </source>
</evidence>
<evidence type="ECO:0000313" key="7">
    <source>
        <dbReference type="Proteomes" id="UP000887560"/>
    </source>
</evidence>
<keyword evidence="2 5" id="KW-0812">Transmembrane</keyword>
<protein>
    <submittedName>
        <fullName evidence="8">G-protein coupled receptors family 1 profile domain-containing protein</fullName>
    </submittedName>
</protein>
<dbReference type="PROSITE" id="PS50262">
    <property type="entry name" value="G_PROTEIN_RECEP_F1_2"/>
    <property type="match status" value="1"/>
</dbReference>
<feature type="transmembrane region" description="Helical" evidence="5">
    <location>
        <begin position="190"/>
        <end position="212"/>
    </location>
</feature>
<organism evidence="7 8">
    <name type="scientific">Meloidogyne floridensis</name>
    <dbReference type="NCBI Taxonomy" id="298350"/>
    <lineage>
        <taxon>Eukaryota</taxon>
        <taxon>Metazoa</taxon>
        <taxon>Ecdysozoa</taxon>
        <taxon>Nematoda</taxon>
        <taxon>Chromadorea</taxon>
        <taxon>Rhabditida</taxon>
        <taxon>Tylenchina</taxon>
        <taxon>Tylenchomorpha</taxon>
        <taxon>Tylenchoidea</taxon>
        <taxon>Meloidogynidae</taxon>
        <taxon>Meloidogyninae</taxon>
        <taxon>Meloidogyne</taxon>
    </lineage>
</organism>
<keyword evidence="7" id="KW-1185">Reference proteome</keyword>
<feature type="transmembrane region" description="Helical" evidence="5">
    <location>
        <begin position="232"/>
        <end position="250"/>
    </location>
</feature>
<dbReference type="InterPro" id="IPR017452">
    <property type="entry name" value="GPCR_Rhodpsn_7TM"/>
</dbReference>
<dbReference type="SMART" id="SM01381">
    <property type="entry name" value="7TM_GPCR_Srsx"/>
    <property type="match status" value="1"/>
</dbReference>
<accession>A0A915NKY5</accession>
<dbReference type="Proteomes" id="UP000887560">
    <property type="component" value="Unplaced"/>
</dbReference>
<dbReference type="SUPFAM" id="SSF81321">
    <property type="entry name" value="Family A G protein-coupled receptor-like"/>
    <property type="match status" value="1"/>
</dbReference>
<dbReference type="PANTHER" id="PTHR23360">
    <property type="entry name" value="G-PROTEIN COUPLED RECEPTORS FAMILY 1 PROFILE DOMAIN-CONTAINING PROTEIN-RELATED"/>
    <property type="match status" value="1"/>
</dbReference>
<proteinExistence type="predicted"/>
<dbReference type="GO" id="GO:0016020">
    <property type="term" value="C:membrane"/>
    <property type="evidence" value="ECO:0007669"/>
    <property type="project" value="UniProtKB-SubCell"/>
</dbReference>
<evidence type="ECO:0000256" key="1">
    <source>
        <dbReference type="ARBA" id="ARBA00004370"/>
    </source>
</evidence>
<dbReference type="GO" id="GO:0004930">
    <property type="term" value="F:G protein-coupled receptor activity"/>
    <property type="evidence" value="ECO:0007669"/>
    <property type="project" value="InterPro"/>
</dbReference>
<evidence type="ECO:0000313" key="8">
    <source>
        <dbReference type="WBParaSite" id="scf7180000419697.g4198"/>
    </source>
</evidence>
<dbReference type="InterPro" id="IPR000276">
    <property type="entry name" value="GPCR_Rhodpsn"/>
</dbReference>
<dbReference type="Gene3D" id="1.20.1070.10">
    <property type="entry name" value="Rhodopsin 7-helix transmembrane proteins"/>
    <property type="match status" value="1"/>
</dbReference>
<dbReference type="AlphaFoldDB" id="A0A915NKY5"/>
<comment type="subcellular location">
    <subcellularLocation>
        <location evidence="1">Membrane</location>
    </subcellularLocation>
</comment>
<keyword evidence="4 5" id="KW-0472">Membrane</keyword>
<dbReference type="Pfam" id="PF10320">
    <property type="entry name" value="7TM_GPCR_Srsx"/>
    <property type="match status" value="1"/>
</dbReference>
<keyword evidence="3 5" id="KW-1133">Transmembrane helix</keyword>
<feature type="transmembrane region" description="Helical" evidence="5">
    <location>
        <begin position="67"/>
        <end position="96"/>
    </location>
</feature>
<evidence type="ECO:0000256" key="4">
    <source>
        <dbReference type="ARBA" id="ARBA00023136"/>
    </source>
</evidence>
<name>A0A915NKY5_9BILA</name>
<feature type="transmembrane region" description="Helical" evidence="5">
    <location>
        <begin position="149"/>
        <end position="170"/>
    </location>
</feature>
<dbReference type="InterPro" id="IPR019424">
    <property type="entry name" value="7TM_GPCR_Srsx"/>
</dbReference>